<dbReference type="FunFam" id="1.20.5.1300:FF:000002">
    <property type="entry name" value="Histidinol dehydrogenase, chloroplastic"/>
    <property type="match status" value="1"/>
</dbReference>
<comment type="catalytic activity">
    <reaction evidence="12">
        <text>L-histidinol + 2 NAD(+) + H2O = L-histidine + 2 NADH + 3 H(+)</text>
        <dbReference type="Rhea" id="RHEA:20641"/>
        <dbReference type="ChEBI" id="CHEBI:15377"/>
        <dbReference type="ChEBI" id="CHEBI:15378"/>
        <dbReference type="ChEBI" id="CHEBI:57540"/>
        <dbReference type="ChEBI" id="CHEBI:57595"/>
        <dbReference type="ChEBI" id="CHEBI:57699"/>
        <dbReference type="ChEBI" id="CHEBI:57945"/>
        <dbReference type="EC" id="1.1.1.23"/>
    </reaction>
</comment>
<dbReference type="InterPro" id="IPR016161">
    <property type="entry name" value="Ald_DH/histidinol_DH"/>
</dbReference>
<keyword evidence="8" id="KW-0862">Zinc</keyword>
<dbReference type="PROSITE" id="PS00611">
    <property type="entry name" value="HISOL_DEHYDROGENASE"/>
    <property type="match status" value="1"/>
</dbReference>
<dbReference type="InterPro" id="IPR001692">
    <property type="entry name" value="Histidinol_DH_CS"/>
</dbReference>
<evidence type="ECO:0000256" key="9">
    <source>
        <dbReference type="ARBA" id="ARBA00023002"/>
    </source>
</evidence>
<dbReference type="Gene3D" id="1.20.5.1300">
    <property type="match status" value="1"/>
</dbReference>
<reference evidence="14 15" key="1">
    <citation type="journal article" date="2015" name="Genome Announc.">
        <title>Expanding the biotechnology potential of lactobacilli through comparative genomics of 213 strains and associated genera.</title>
        <authorList>
            <person name="Sun Z."/>
            <person name="Harris H.M."/>
            <person name="McCann A."/>
            <person name="Guo C."/>
            <person name="Argimon S."/>
            <person name="Zhang W."/>
            <person name="Yang X."/>
            <person name="Jeffery I.B."/>
            <person name="Cooney J.C."/>
            <person name="Kagawa T.F."/>
            <person name="Liu W."/>
            <person name="Song Y."/>
            <person name="Salvetti E."/>
            <person name="Wrobel A."/>
            <person name="Rasinkangas P."/>
            <person name="Parkhill J."/>
            <person name="Rea M.C."/>
            <person name="O'Sullivan O."/>
            <person name="Ritari J."/>
            <person name="Douillard F.P."/>
            <person name="Paul Ross R."/>
            <person name="Yang R."/>
            <person name="Briner A.E."/>
            <person name="Felis G.E."/>
            <person name="de Vos W.M."/>
            <person name="Barrangou R."/>
            <person name="Klaenhammer T.R."/>
            <person name="Caufield P.W."/>
            <person name="Cui Y."/>
            <person name="Zhang H."/>
            <person name="O'Toole P.W."/>
        </authorList>
    </citation>
    <scope>NUCLEOTIDE SEQUENCE [LARGE SCALE GENOMIC DNA]</scope>
    <source>
        <strain evidence="14 15">DSM 20183</strain>
    </source>
</reference>
<comment type="pathway">
    <text evidence="3">Amino-acid biosynthesis; L-histidine biosynthesis; L-histidine from 5-phospho-alpha-D-ribose 1-diphosphate: step 9/9.</text>
</comment>
<dbReference type="PRINTS" id="PR00083">
    <property type="entry name" value="HOLDHDRGNASE"/>
</dbReference>
<evidence type="ECO:0000256" key="6">
    <source>
        <dbReference type="ARBA" id="ARBA00022605"/>
    </source>
</evidence>
<dbReference type="GO" id="GO:0000105">
    <property type="term" value="P:L-histidine biosynthetic process"/>
    <property type="evidence" value="ECO:0007669"/>
    <property type="project" value="UniProtKB-KW"/>
</dbReference>
<keyword evidence="10" id="KW-0520">NAD</keyword>
<dbReference type="GO" id="GO:0005829">
    <property type="term" value="C:cytosol"/>
    <property type="evidence" value="ECO:0007669"/>
    <property type="project" value="TreeGrafter"/>
</dbReference>
<dbReference type="GO" id="GO:0004399">
    <property type="term" value="F:histidinol dehydrogenase activity"/>
    <property type="evidence" value="ECO:0007669"/>
    <property type="project" value="UniProtKB-EC"/>
</dbReference>
<evidence type="ECO:0000256" key="4">
    <source>
        <dbReference type="ARBA" id="ARBA00010178"/>
    </source>
</evidence>
<dbReference type="GO" id="GO:0051287">
    <property type="term" value="F:NAD binding"/>
    <property type="evidence" value="ECO:0007669"/>
    <property type="project" value="InterPro"/>
</dbReference>
<evidence type="ECO:0000256" key="8">
    <source>
        <dbReference type="ARBA" id="ARBA00022833"/>
    </source>
</evidence>
<dbReference type="STRING" id="1423811.FC72_GL001807"/>
<organism evidence="14 15">
    <name type="scientific">Companilactobacillus tucceti DSM 20183</name>
    <dbReference type="NCBI Taxonomy" id="1423811"/>
    <lineage>
        <taxon>Bacteria</taxon>
        <taxon>Bacillati</taxon>
        <taxon>Bacillota</taxon>
        <taxon>Bacilli</taxon>
        <taxon>Lactobacillales</taxon>
        <taxon>Lactobacillaceae</taxon>
        <taxon>Companilactobacillus</taxon>
    </lineage>
</organism>
<evidence type="ECO:0000256" key="2">
    <source>
        <dbReference type="ARBA" id="ARBA00003850"/>
    </source>
</evidence>
<comment type="similarity">
    <text evidence="4 13">Belongs to the histidinol dehydrogenase family.</text>
</comment>
<dbReference type="PANTHER" id="PTHR21256">
    <property type="entry name" value="HISTIDINOL DEHYDROGENASE HDH"/>
    <property type="match status" value="1"/>
</dbReference>
<dbReference type="Pfam" id="PF00815">
    <property type="entry name" value="Histidinol_dh"/>
    <property type="match status" value="1"/>
</dbReference>
<dbReference type="AlphaFoldDB" id="A0A0R1J071"/>
<dbReference type="FunFam" id="3.40.50.1980:FF:000001">
    <property type="entry name" value="Histidinol dehydrogenase"/>
    <property type="match status" value="1"/>
</dbReference>
<evidence type="ECO:0000256" key="10">
    <source>
        <dbReference type="ARBA" id="ARBA00023027"/>
    </source>
</evidence>
<dbReference type="GO" id="GO:0046872">
    <property type="term" value="F:metal ion binding"/>
    <property type="evidence" value="ECO:0007669"/>
    <property type="project" value="UniProtKB-KW"/>
</dbReference>
<protein>
    <recommendedName>
        <fullName evidence="5">histidinol dehydrogenase</fullName>
        <ecNumber evidence="5">1.1.1.23</ecNumber>
    </recommendedName>
</protein>
<evidence type="ECO:0000256" key="12">
    <source>
        <dbReference type="ARBA" id="ARBA00049489"/>
    </source>
</evidence>
<keyword evidence="6" id="KW-0028">Amino-acid biosynthesis</keyword>
<accession>A0A0R1J071</accession>
<evidence type="ECO:0000256" key="3">
    <source>
        <dbReference type="ARBA" id="ARBA00004940"/>
    </source>
</evidence>
<dbReference type="EMBL" id="AZDG01000006">
    <property type="protein sequence ID" value="KRK64957.1"/>
    <property type="molecule type" value="Genomic_DNA"/>
</dbReference>
<dbReference type="Proteomes" id="UP000050929">
    <property type="component" value="Unassembled WGS sequence"/>
</dbReference>
<dbReference type="SUPFAM" id="SSF53720">
    <property type="entry name" value="ALDH-like"/>
    <property type="match status" value="1"/>
</dbReference>
<evidence type="ECO:0000313" key="14">
    <source>
        <dbReference type="EMBL" id="KRK64957.1"/>
    </source>
</evidence>
<dbReference type="PANTHER" id="PTHR21256:SF2">
    <property type="entry name" value="HISTIDINE BIOSYNTHESIS TRIFUNCTIONAL PROTEIN"/>
    <property type="match status" value="1"/>
</dbReference>
<evidence type="ECO:0000256" key="13">
    <source>
        <dbReference type="RuleBase" id="RU004175"/>
    </source>
</evidence>
<keyword evidence="15" id="KW-1185">Reference proteome</keyword>
<sequence>MAFGTESIASVDKIVGPGNIFVATAKKQVFGQVDIDMVAGPSEIGIIADSSADYKQIAADLLSQAEHDKRARPILITNSLELAKAVDVEVNRQLKVLPREVIATASVNDKGFIAVVKEIDDMFTLMNAIAPEHLEVQVKNPTQYLNQIKNAGSVFLGKYASEPLGDYVAGPNHILPTGGTARFSSPLGVYDFVKRTSFIQYTKSALEKEAKAITTLARVEGLEGHARAIESRFGKFYD</sequence>
<evidence type="ECO:0000313" key="15">
    <source>
        <dbReference type="Proteomes" id="UP000050929"/>
    </source>
</evidence>
<evidence type="ECO:0000256" key="1">
    <source>
        <dbReference type="ARBA" id="ARBA00001947"/>
    </source>
</evidence>
<evidence type="ECO:0000256" key="5">
    <source>
        <dbReference type="ARBA" id="ARBA00012965"/>
    </source>
</evidence>
<dbReference type="NCBIfam" id="TIGR00069">
    <property type="entry name" value="hisD"/>
    <property type="match status" value="1"/>
</dbReference>
<comment type="cofactor">
    <cofactor evidence="1">
        <name>Zn(2+)</name>
        <dbReference type="ChEBI" id="CHEBI:29105"/>
    </cofactor>
</comment>
<evidence type="ECO:0000256" key="7">
    <source>
        <dbReference type="ARBA" id="ARBA00022723"/>
    </source>
</evidence>
<proteinExistence type="inferred from homology"/>
<keyword evidence="11" id="KW-0368">Histidine biosynthesis</keyword>
<gene>
    <name evidence="14" type="ORF">FC72_GL001807</name>
</gene>
<name>A0A0R1J071_9LACO</name>
<comment type="function">
    <text evidence="2">Catalyzes the sequential NAD-dependent oxidations of L-histidinol to L-histidinaldehyde and then to L-histidine.</text>
</comment>
<keyword evidence="9" id="KW-0560">Oxidoreductase</keyword>
<keyword evidence="7" id="KW-0479">Metal-binding</keyword>
<evidence type="ECO:0000256" key="11">
    <source>
        <dbReference type="ARBA" id="ARBA00023102"/>
    </source>
</evidence>
<comment type="caution">
    <text evidence="14">The sequence shown here is derived from an EMBL/GenBank/DDBJ whole genome shotgun (WGS) entry which is preliminary data.</text>
</comment>
<dbReference type="Gene3D" id="3.40.50.1980">
    <property type="entry name" value="Nitrogenase molybdenum iron protein domain"/>
    <property type="match status" value="2"/>
</dbReference>
<dbReference type="PATRIC" id="fig|1423811.3.peg.1846"/>
<dbReference type="InterPro" id="IPR012131">
    <property type="entry name" value="Hstdl_DH"/>
</dbReference>
<dbReference type="CDD" id="cd06572">
    <property type="entry name" value="Histidinol_dh"/>
    <property type="match status" value="1"/>
</dbReference>
<dbReference type="EC" id="1.1.1.23" evidence="5"/>